<feature type="region of interest" description="Disordered" evidence="1">
    <location>
        <begin position="1"/>
        <end position="65"/>
    </location>
</feature>
<sequence length="92" mass="10588">MTITHRIPTKIESQTTFRSGQLSHQPPSRPKLQILEPKWRGKRSMKEENGYTEARMSKGKVARGSNGKISRIPFLCFTLPLPLLPYPSFCFR</sequence>
<reference evidence="3" key="1">
    <citation type="submission" date="2013-09" db="EMBL/GenBank/DDBJ databases">
        <title>Corchorus olitorius genome sequencing.</title>
        <authorList>
            <person name="Alam M."/>
            <person name="Haque M.S."/>
            <person name="Islam M.S."/>
            <person name="Emdad E.M."/>
            <person name="Islam M.M."/>
            <person name="Ahmed B."/>
            <person name="Halim A."/>
            <person name="Hossen Q.M.M."/>
            <person name="Hossain M.Z."/>
            <person name="Ahmed R."/>
            <person name="Khan M.M."/>
            <person name="Islam R."/>
            <person name="Rashid M.M."/>
            <person name="Khan S.A."/>
            <person name="Rahman M.S."/>
            <person name="Alam M."/>
            <person name="Yahiya A.S."/>
            <person name="Khan M.S."/>
            <person name="Azam M.S."/>
            <person name="Haque T."/>
            <person name="Lashkar M.Z.H."/>
            <person name="Akhand A.I."/>
            <person name="Morshed G."/>
            <person name="Roy S."/>
            <person name="Uddin K.S."/>
            <person name="Rabeya T."/>
            <person name="Hossain A.S."/>
            <person name="Chowdhury A."/>
            <person name="Snigdha A.R."/>
            <person name="Mortoza M.S."/>
            <person name="Matin S.A."/>
            <person name="Hoque S.M.E."/>
            <person name="Islam M.K."/>
            <person name="Roy D.K."/>
            <person name="Haider R."/>
            <person name="Moosa M.M."/>
            <person name="Elias S.M."/>
            <person name="Hasan A.M."/>
            <person name="Jahan S."/>
            <person name="Shafiuddin M."/>
            <person name="Mahmood N."/>
            <person name="Shommy N.S."/>
        </authorList>
    </citation>
    <scope>NUCLEOTIDE SEQUENCE [LARGE SCALE GENOMIC DNA]</scope>
    <source>
        <strain evidence="3">cv. O-4</strain>
    </source>
</reference>
<evidence type="ECO:0000313" key="3">
    <source>
        <dbReference type="Proteomes" id="UP000187203"/>
    </source>
</evidence>
<evidence type="ECO:0000313" key="2">
    <source>
        <dbReference type="EMBL" id="OMP12666.1"/>
    </source>
</evidence>
<proteinExistence type="predicted"/>
<name>A0A1R3KZZ2_9ROSI</name>
<protein>
    <submittedName>
        <fullName evidence="2">Uncharacterized protein</fullName>
    </submittedName>
</protein>
<gene>
    <name evidence="2" type="ORF">COLO4_02900</name>
</gene>
<dbReference type="Proteomes" id="UP000187203">
    <property type="component" value="Unassembled WGS sequence"/>
</dbReference>
<evidence type="ECO:0000256" key="1">
    <source>
        <dbReference type="SAM" id="MobiDB-lite"/>
    </source>
</evidence>
<dbReference type="AlphaFoldDB" id="A0A1R3KZZ2"/>
<accession>A0A1R3KZZ2</accession>
<dbReference type="EMBL" id="AWUE01008220">
    <property type="protein sequence ID" value="OMP12666.1"/>
    <property type="molecule type" value="Genomic_DNA"/>
</dbReference>
<organism evidence="2 3">
    <name type="scientific">Corchorus olitorius</name>
    <dbReference type="NCBI Taxonomy" id="93759"/>
    <lineage>
        <taxon>Eukaryota</taxon>
        <taxon>Viridiplantae</taxon>
        <taxon>Streptophyta</taxon>
        <taxon>Embryophyta</taxon>
        <taxon>Tracheophyta</taxon>
        <taxon>Spermatophyta</taxon>
        <taxon>Magnoliopsida</taxon>
        <taxon>eudicotyledons</taxon>
        <taxon>Gunneridae</taxon>
        <taxon>Pentapetalae</taxon>
        <taxon>rosids</taxon>
        <taxon>malvids</taxon>
        <taxon>Malvales</taxon>
        <taxon>Malvaceae</taxon>
        <taxon>Grewioideae</taxon>
        <taxon>Apeibeae</taxon>
        <taxon>Corchorus</taxon>
    </lineage>
</organism>
<keyword evidence="3" id="KW-1185">Reference proteome</keyword>
<comment type="caution">
    <text evidence="2">The sequence shown here is derived from an EMBL/GenBank/DDBJ whole genome shotgun (WGS) entry which is preliminary data.</text>
</comment>
<feature type="compositionally biased region" description="Polar residues" evidence="1">
    <location>
        <begin position="11"/>
        <end position="26"/>
    </location>
</feature>